<evidence type="ECO:0000313" key="3">
    <source>
        <dbReference type="Proteomes" id="UP000315648"/>
    </source>
</evidence>
<proteinExistence type="predicted"/>
<keyword evidence="1" id="KW-0472">Membrane</keyword>
<evidence type="ECO:0000313" key="2">
    <source>
        <dbReference type="EMBL" id="TSJ78894.1"/>
    </source>
</evidence>
<keyword evidence="1" id="KW-1133">Transmembrane helix</keyword>
<dbReference type="Proteomes" id="UP000315648">
    <property type="component" value="Unassembled WGS sequence"/>
</dbReference>
<evidence type="ECO:0000256" key="1">
    <source>
        <dbReference type="SAM" id="Phobius"/>
    </source>
</evidence>
<feature type="transmembrane region" description="Helical" evidence="1">
    <location>
        <begin position="6"/>
        <end position="24"/>
    </location>
</feature>
<dbReference type="EMBL" id="VMBG01000001">
    <property type="protein sequence ID" value="TSJ78894.1"/>
    <property type="molecule type" value="Genomic_DNA"/>
</dbReference>
<dbReference type="OrthoDB" id="9837328at2"/>
<dbReference type="RefSeq" id="WP_144229235.1">
    <property type="nucleotide sequence ID" value="NZ_CBCRVV010000019.1"/>
</dbReference>
<protein>
    <submittedName>
        <fullName evidence="2">Uncharacterized protein</fullName>
    </submittedName>
</protein>
<organism evidence="2 3">
    <name type="scientific">Rariglobus hedericola</name>
    <dbReference type="NCBI Taxonomy" id="2597822"/>
    <lineage>
        <taxon>Bacteria</taxon>
        <taxon>Pseudomonadati</taxon>
        <taxon>Verrucomicrobiota</taxon>
        <taxon>Opitutia</taxon>
        <taxon>Opitutales</taxon>
        <taxon>Opitutaceae</taxon>
        <taxon>Rariglobus</taxon>
    </lineage>
</organism>
<comment type="caution">
    <text evidence="2">The sequence shown here is derived from an EMBL/GenBank/DDBJ whole genome shotgun (WGS) entry which is preliminary data.</text>
</comment>
<feature type="transmembrane region" description="Helical" evidence="1">
    <location>
        <begin position="216"/>
        <end position="235"/>
    </location>
</feature>
<dbReference type="AlphaFoldDB" id="A0A556QQH7"/>
<accession>A0A556QQH7</accession>
<keyword evidence="3" id="KW-1185">Reference proteome</keyword>
<feature type="transmembrane region" description="Helical" evidence="1">
    <location>
        <begin position="175"/>
        <end position="196"/>
    </location>
</feature>
<name>A0A556QQH7_9BACT</name>
<gene>
    <name evidence="2" type="ORF">FPL22_06205</name>
</gene>
<keyword evidence="1" id="KW-0812">Transmembrane</keyword>
<sequence>MSSEWWSILAVFWGLYLADGLRGGRRDRLFFYAWFGDRTSHLRVTQSSWFLIPPLSDACALIAEDLPASLAPEGLTNWPSVSASRPPPLPQHVAIFRWEDIQRIEDRSGWIFINERRFTPASPGLTAKALEALARELAPLSPEARTTRLTAWQTGRFSSARLRRRFQSIMVRSRSLAFLNTVQLLFAAGLSAYVLLDVPSHIPPVMHDALVGVLPVYLVAYAAAHVTALVLFYRLHRRFFPKAGQERASALFTALLVPPQALRLRLHLTAKLAGGLHPLAVALACSRPGVAQTFAADTLRDLHWPLRPAGLPADISALADSSARLLEPVVLAAFASQTPPVSPDDLLAPPLRESPEACAYCPRCGDQFTRPDSHCSHGVALLPLPPIINDRRS</sequence>
<reference evidence="2 3" key="1">
    <citation type="submission" date="2019-07" db="EMBL/GenBank/DDBJ databases">
        <title>Description of 53C-WASEF.</title>
        <authorList>
            <person name="Pitt A."/>
            <person name="Hahn M.W."/>
        </authorList>
    </citation>
    <scope>NUCLEOTIDE SEQUENCE [LARGE SCALE GENOMIC DNA]</scope>
    <source>
        <strain evidence="2 3">53C-WASEF</strain>
    </source>
</reference>